<accession>A0A2U1TFB6</accession>
<keyword evidence="1" id="KW-0326">Glycosidase</keyword>
<keyword evidence="1" id="KW-0378">Hydrolase</keyword>
<dbReference type="InterPro" id="IPR013783">
    <property type="entry name" value="Ig-like_fold"/>
</dbReference>
<sequence>MFVAWLRRHRSLLATLMSGTVICALIATVAVISDGYQAQKLELGDGAVWVVNQEKQAIGRANTQVFELNTAVRGTSSQIEVLQSGETVLFVDRVRSTLDIVDPTTSEITESVPLPPGEAAVALGTERLVVEAGGDIWFVPLGDLAAFDSESAPALSLGADAVTSVNADGDLFVFAPETSSVYRVPAGSDAATDVTEVAEPAGGVQLTSVGEDFVLLDEAESSVLFNGRTVQLPVATGARLQAASLSGDRALVGIDDGLVAVDRRSGNLRVLTDTATGAATPPMSVGDCAFGAWSDGSVFTECAGSGAMSAIEGVSAGADFAFQTNGGHVLLNDVAGGTAWAVQSDNRVIDNWDDLIAVDDDELKVEDNNEDTPPEYEEMQQPPTAVADELGARPGRTSVLPVLLNDFDPNGDVLMIDSVAALPESEGRVDVVNNSQQLQVTLAASASGVHRFDYTISDGRGGTASTTVTLTVRDPSENGPPAQVRTTKGSVASGARLSLAVLGDWVDPDGDPFYLTEASVAAPDLVQHTPDGTVIYSDAGAGGALKEVGLVVSDGLLDGTGALAVTVAPAGSVPIIAESFPMIAHAGQELEISPLMHARGGSAPLRLANVPAKDGATITPDYDGGTFRFTSAEPRTHHIDFSVTDGTQTATATVRIEVIAPPDAGTKPVTVPHTVFIREQSTETVDVLAGDFDPAGGVLVLTGTSDIPPLSGIRVEILEQRMLRITLTAPLESPVSFSYRVSNGVADASGTVTVVEIPNPVKRQPPVAFPDTVSVRVGDAIDIPVLANDTHPDGDPLTLAPELAGALPDGGGLLFTARNVLRYLAPETPGNYTASYRATAPDGQWSDAQVVLNVREADVATNAAPAPKTVISRVFSGERVRISIPLVGIDPDGDSVQLIGQSSNPGKGAVVGAGSDWFDYEAGAYSAGTDSFEYTVVDALGKQATGLVRIGISAKLDGSRVPTATPDEVLTRPGSSVAVRVLANDSDPDGGALTVTSVEPTGEGARAVIDGEIVRVTVPKGEGRYGFIYEIQNKGGNTASTFLTVVVRKDAPLARPLASDVVLTIDEITGKSTVDVNVLKSVFWADGPSSELDVSVAGGYGDRASVTASKRVRVALGAASQIIPFQVSNPEDPDVNATAFIWVPGFDDALPQLRTGIKPISVVSGEAVEIPLNDYVIAAGGKSVRLTDAAKVRATNANGSDLVIDPATLRYTSADLYFGPASISFEVTDGESADDSNGRVATLVLPIEVSSRDNQPPVFTGGSIDFEPSQVKTIDLTKLTTYPYDDDVDELEYRVLDPRPAGFTVSVSGQELTVTAAADVELGATPSILLGVRDAVNDGVAGRIQLTVVPSTRPLAVPAEDTVIAQRGASTPVDVLTNDSATNPFPGSPLRVVAVRGLDGGNLPAGVSVAPSADNSRLTVTVAQDAAAIDTSLQYQVADATGDPARYTWGAVRISVQDRPDPVSAVRVTGFGDRKISLGWTPGAANNSAISGFDVELFRDGTQTSLGVTTCTSTACDVPTAANGRANAVRVEVSARNARGESDPVRFGDAVWSDVIPAAPAGLSAAPLDGALMLKWNPVPKPGQGSDVTKYAVTVGGVAREINASACSATCSLRVGDLSNGTTVEFSVSARNDALPALAAWNSASGSGKPFGPPSPGRITVDANPENASATVRWDGFLENGDPIRKYFVQRLTVNSVPTGDQSCSGSTPNPVPGGIVAAQRETDGAGREATFGGLEGADTVYYFVVWGYNGAGCVSTVVATRTVFETPPSISQVDGGMAYTDARASFDYVISRVSPTDYDYYKIRSLAGATPSEWTRFSGNGTPRTVLGLGTGSVVNFEIVGCRAWGSYELCGGSKTVIADEPSVSLVPAGVQFDLTTQTFSWTADPPNGGIAATYRCGSEGDSAVTVADINSCVLPPTHSGRAWLEVTVNGHTNTYFRP</sequence>
<dbReference type="Proteomes" id="UP000244962">
    <property type="component" value="Unassembled WGS sequence"/>
</dbReference>
<evidence type="ECO:0000256" key="3">
    <source>
        <dbReference type="SAM" id="Phobius"/>
    </source>
</evidence>
<dbReference type="CDD" id="cd00063">
    <property type="entry name" value="FN3"/>
    <property type="match status" value="3"/>
</dbReference>
<feature type="domain" description="Fibronectin type-III" evidence="4">
    <location>
        <begin position="1556"/>
        <end position="1654"/>
    </location>
</feature>
<dbReference type="GO" id="GO:0016798">
    <property type="term" value="F:hydrolase activity, acting on glycosyl bonds"/>
    <property type="evidence" value="ECO:0007669"/>
    <property type="project" value="UniProtKB-KW"/>
</dbReference>
<evidence type="ECO:0000256" key="2">
    <source>
        <dbReference type="ARBA" id="ARBA00023326"/>
    </source>
</evidence>
<dbReference type="PROSITE" id="PS50853">
    <property type="entry name" value="FN3"/>
    <property type="match status" value="1"/>
</dbReference>
<dbReference type="GO" id="GO:0000272">
    <property type="term" value="P:polysaccharide catabolic process"/>
    <property type="evidence" value="ECO:0007669"/>
    <property type="project" value="UniProtKB-KW"/>
</dbReference>
<dbReference type="EMBL" id="QEFB01000004">
    <property type="protein sequence ID" value="PWC07510.1"/>
    <property type="molecule type" value="Genomic_DNA"/>
</dbReference>
<dbReference type="InterPro" id="IPR036116">
    <property type="entry name" value="FN3_sf"/>
</dbReference>
<feature type="transmembrane region" description="Helical" evidence="3">
    <location>
        <begin position="12"/>
        <end position="32"/>
    </location>
</feature>
<keyword evidence="6" id="KW-1185">Reference proteome</keyword>
<protein>
    <submittedName>
        <fullName evidence="5">Fibronectin type III domain-containing protein</fullName>
    </submittedName>
</protein>
<comment type="caution">
    <text evidence="5">The sequence shown here is derived from an EMBL/GenBank/DDBJ whole genome shotgun (WGS) entry which is preliminary data.</text>
</comment>
<evidence type="ECO:0000313" key="5">
    <source>
        <dbReference type="EMBL" id="PWC07510.1"/>
    </source>
</evidence>
<dbReference type="Pfam" id="PF17963">
    <property type="entry name" value="Big_9"/>
    <property type="match status" value="5"/>
</dbReference>
<reference evidence="6" key="1">
    <citation type="submission" date="2018-04" db="EMBL/GenBank/DDBJ databases">
        <authorList>
            <person name="Liu S."/>
            <person name="Wang Z."/>
            <person name="Li J."/>
        </authorList>
    </citation>
    <scope>NUCLEOTIDE SEQUENCE [LARGE SCALE GENOMIC DNA]</scope>
    <source>
        <strain evidence="6">622</strain>
    </source>
</reference>
<gene>
    <name evidence="5" type="ORF">DF223_05535</name>
</gene>
<dbReference type="SUPFAM" id="SSF50974">
    <property type="entry name" value="Nitrous oxide reductase, N-terminal domain"/>
    <property type="match status" value="1"/>
</dbReference>
<keyword evidence="3" id="KW-0812">Transmembrane</keyword>
<keyword evidence="3" id="KW-0472">Membrane</keyword>
<dbReference type="SUPFAM" id="SSF49265">
    <property type="entry name" value="Fibronectin type III"/>
    <property type="match status" value="2"/>
</dbReference>
<evidence type="ECO:0000313" key="6">
    <source>
        <dbReference type="Proteomes" id="UP000244962"/>
    </source>
</evidence>
<name>A0A2U1TFB6_9MICO</name>
<evidence type="ECO:0000256" key="1">
    <source>
        <dbReference type="ARBA" id="ARBA00023295"/>
    </source>
</evidence>
<dbReference type="Gene3D" id="2.60.40.2810">
    <property type="match status" value="2"/>
</dbReference>
<keyword evidence="3" id="KW-1133">Transmembrane helix</keyword>
<dbReference type="SMART" id="SM00060">
    <property type="entry name" value="FN3"/>
    <property type="match status" value="3"/>
</dbReference>
<proteinExistence type="predicted"/>
<dbReference type="Gene3D" id="2.60.40.10">
    <property type="entry name" value="Immunoglobulins"/>
    <property type="match status" value="3"/>
</dbReference>
<evidence type="ECO:0000259" key="4">
    <source>
        <dbReference type="PROSITE" id="PS50853"/>
    </source>
</evidence>
<keyword evidence="2" id="KW-0119">Carbohydrate metabolism</keyword>
<dbReference type="InterPro" id="IPR003961">
    <property type="entry name" value="FN3_dom"/>
</dbReference>
<dbReference type="NCBIfam" id="NF012211">
    <property type="entry name" value="tand_rpt_95"/>
    <property type="match status" value="1"/>
</dbReference>
<keyword evidence="2" id="KW-0624">Polysaccharide degradation</keyword>
<dbReference type="InterPro" id="IPR011045">
    <property type="entry name" value="N2O_reductase_N"/>
</dbReference>
<organism evidence="5 6">
    <name type="scientific">Mycetocola zhujimingii</name>
    <dbReference type="NCBI Taxonomy" id="2079792"/>
    <lineage>
        <taxon>Bacteria</taxon>
        <taxon>Bacillati</taxon>
        <taxon>Actinomycetota</taxon>
        <taxon>Actinomycetes</taxon>
        <taxon>Micrococcales</taxon>
        <taxon>Microbacteriaceae</taxon>
        <taxon>Mycetocola</taxon>
    </lineage>
</organism>